<name>A0A6A7YC70_9HYPH</name>
<dbReference type="EMBL" id="VWNA01000003">
    <property type="protein sequence ID" value="MQT15282.1"/>
    <property type="molecule type" value="Genomic_DNA"/>
</dbReference>
<sequence length="104" mass="11987">MDTIARIRREFYVRGKSVREICRGLRVLRNTVRKLPRSGETPFEHEREVQPRPKLGSWTEGFDALLLRSSGKSVRERLTLISVLEETREPRAGTHKMVGFVGPV</sequence>
<protein>
    <recommendedName>
        <fullName evidence="3">IS21 family transposase</fullName>
    </recommendedName>
</protein>
<keyword evidence="2" id="KW-1185">Reference proteome</keyword>
<comment type="caution">
    <text evidence="1">The sequence shown here is derived from an EMBL/GenBank/DDBJ whole genome shotgun (WGS) entry which is preliminary data.</text>
</comment>
<accession>A0A6A7YC70</accession>
<reference evidence="1 2" key="1">
    <citation type="submission" date="2019-09" db="EMBL/GenBank/DDBJ databases">
        <title>Segnochrobactrum spirostomi gen. nov., sp. nov., isolated from the ciliate Spirostomum cf. yagiui and description of a novel family, Segnochrobactraceae fam. nov. within the order Rhizobiales of the class Alphaproteobacteria.</title>
        <authorList>
            <person name="Akter S."/>
            <person name="Shazib S.U.A."/>
            <person name="Shin M.K."/>
        </authorList>
    </citation>
    <scope>NUCLEOTIDE SEQUENCE [LARGE SCALE GENOMIC DNA]</scope>
    <source>
        <strain evidence="1 2">Sp-1</strain>
    </source>
</reference>
<organism evidence="1 2">
    <name type="scientific">Segnochrobactrum spirostomi</name>
    <dbReference type="NCBI Taxonomy" id="2608987"/>
    <lineage>
        <taxon>Bacteria</taxon>
        <taxon>Pseudomonadati</taxon>
        <taxon>Pseudomonadota</taxon>
        <taxon>Alphaproteobacteria</taxon>
        <taxon>Hyphomicrobiales</taxon>
        <taxon>Segnochrobactraceae</taxon>
        <taxon>Segnochrobactrum</taxon>
    </lineage>
</organism>
<evidence type="ECO:0008006" key="3">
    <source>
        <dbReference type="Google" id="ProtNLM"/>
    </source>
</evidence>
<dbReference type="AlphaFoldDB" id="A0A6A7YC70"/>
<evidence type="ECO:0000313" key="1">
    <source>
        <dbReference type="EMBL" id="MQT15282.1"/>
    </source>
</evidence>
<gene>
    <name evidence="1" type="ORF">F0357_22005</name>
</gene>
<dbReference type="Proteomes" id="UP000332515">
    <property type="component" value="Unassembled WGS sequence"/>
</dbReference>
<evidence type="ECO:0000313" key="2">
    <source>
        <dbReference type="Proteomes" id="UP000332515"/>
    </source>
</evidence>
<proteinExistence type="predicted"/>